<dbReference type="AlphaFoldDB" id="G2WQK9"/>
<protein>
    <submittedName>
        <fullName evidence="2">Uncharacterized protein</fullName>
    </submittedName>
</protein>
<dbReference type="InParanoid" id="G2WQK9"/>
<accession>G2WQK9</accession>
<proteinExistence type="predicted"/>
<evidence type="ECO:0000256" key="1">
    <source>
        <dbReference type="SAM" id="MobiDB-lite"/>
    </source>
</evidence>
<dbReference type="RefSeq" id="XP_009650323.1">
    <property type="nucleotide sequence ID" value="XM_009652028.1"/>
</dbReference>
<evidence type="ECO:0000313" key="3">
    <source>
        <dbReference type="Proteomes" id="UP000001611"/>
    </source>
</evidence>
<evidence type="ECO:0000313" key="2">
    <source>
        <dbReference type="EMBL" id="EGY13969.1"/>
    </source>
</evidence>
<gene>
    <name evidence="2" type="ORF">VDAG_00651</name>
</gene>
<feature type="compositionally biased region" description="Polar residues" evidence="1">
    <location>
        <begin position="101"/>
        <end position="112"/>
    </location>
</feature>
<organism evidence="2 3">
    <name type="scientific">Verticillium dahliae (strain VdLs.17 / ATCC MYA-4575 / FGSC 10137)</name>
    <name type="common">Verticillium wilt</name>
    <dbReference type="NCBI Taxonomy" id="498257"/>
    <lineage>
        <taxon>Eukaryota</taxon>
        <taxon>Fungi</taxon>
        <taxon>Dikarya</taxon>
        <taxon>Ascomycota</taxon>
        <taxon>Pezizomycotina</taxon>
        <taxon>Sordariomycetes</taxon>
        <taxon>Hypocreomycetidae</taxon>
        <taxon>Glomerellales</taxon>
        <taxon>Plectosphaerellaceae</taxon>
        <taxon>Verticillium</taxon>
    </lineage>
</organism>
<dbReference type="KEGG" id="vda:VDAG_00651"/>
<feature type="region of interest" description="Disordered" evidence="1">
    <location>
        <begin position="82"/>
        <end position="112"/>
    </location>
</feature>
<keyword evidence="3" id="KW-1185">Reference proteome</keyword>
<reference evidence="2 3" key="1">
    <citation type="submission" date="2008-03" db="EMBL/GenBank/DDBJ databases">
        <title>The Genome Sequence of Verticillium dahliae VdLs.17.</title>
        <authorList>
            <consortium name="The Broad Institute Genome Sequencing Platform"/>
            <person name="Ma L.-J.J."/>
            <person name="Klosterman S.J."/>
            <person name="Subbarao K."/>
            <person name="Dobinson K."/>
            <person name="Veronese P."/>
            <person name="Kang S."/>
            <person name="Gold S.E."/>
            <person name="Young S."/>
            <person name="Jaffe D."/>
            <person name="Gnerre S."/>
            <person name="Berlin A."/>
            <person name="Heiman D."/>
            <person name="Hepburn T."/>
            <person name="Sykes S."/>
            <person name="Alvarado L."/>
            <person name="Kodira C.D."/>
            <person name="Lander E."/>
            <person name="Galagan J."/>
            <person name="Nusbaum C."/>
            <person name="Birren B."/>
        </authorList>
    </citation>
    <scope>NUCLEOTIDE SEQUENCE [LARGE SCALE GENOMIC DNA]</scope>
    <source>
        <strain evidence="3">VdLs.17 / ATCC MYA-4575 / FGSC 10137</strain>
    </source>
</reference>
<sequence length="112" mass="11932">MVVSGIIGPLLVRASGVSGMRPRASLGTMTHCNGTNPGHFGEAAWVQQEAVGRWAKNKKQLLVCITSNLELTEQGVEVSGEKTRTCTSDAEESHPRIQSIIRLSSQTGKASV</sequence>
<dbReference type="EMBL" id="DS572695">
    <property type="protein sequence ID" value="EGY13969.1"/>
    <property type="molecule type" value="Genomic_DNA"/>
</dbReference>
<name>G2WQK9_VERDV</name>
<dbReference type="Proteomes" id="UP000001611">
    <property type="component" value="Chromosome 2"/>
</dbReference>
<dbReference type="GeneID" id="20702114"/>
<dbReference type="HOGENOM" id="CLU_2147788_0_0_1"/>